<gene>
    <name evidence="5" type="ORF">ACFQ5G_07490</name>
</gene>
<evidence type="ECO:0000259" key="4">
    <source>
        <dbReference type="PROSITE" id="PS50113"/>
    </source>
</evidence>
<dbReference type="InterPro" id="IPR050903">
    <property type="entry name" value="Bact_Chemotaxis_MeTrfase"/>
</dbReference>
<name>A0ABW4A3U2_9ACTN</name>
<dbReference type="SMART" id="SM00091">
    <property type="entry name" value="PAS"/>
    <property type="match status" value="4"/>
</dbReference>
<keyword evidence="1" id="KW-0807">Transducer</keyword>
<dbReference type="PANTHER" id="PTHR24422:SF10">
    <property type="entry name" value="CHEMOTAXIS PROTEIN METHYLTRANSFERASE 2"/>
    <property type="match status" value="1"/>
</dbReference>
<dbReference type="SMART" id="SM00086">
    <property type="entry name" value="PAC"/>
    <property type="match status" value="4"/>
</dbReference>
<sequence length="702" mass="78069">MATSRVNPTDTDTQEALLRQAEDDRGKVAALNRSQAVIEFDLTGTILDVNEKFLATMGYTREEVIGQHHRMFMPEREAHGAEYREFWRALGAGEFQGGVYPRLAKNGRQVWLRATYNPILGTDGKPVKVVKFATDITADRQRTAEFEGKIAAVSRSRALIEFDLDGTILDANQNFLDTMGYTLDEVVGRHHRMFMPPGTTDQPDYVEFWKKLTRGEFSSGEFKRMAKGGREVWLLASYNPVLGADGKPFKVFKFAADITEEQHRTAEFEGKVAAISRSQAVIEFDLDGTIRTANQNFLDTTGYTLDEIVGHHHRMFVDPVEASGAAYQLLWERLARGEFQGGEYRRITKNGEDVWLQATYNPILDADGRPAKVIKFAIDVTAAKQRTAEFEGKDTAISLAQAVIEFDLDGNILAANDNFQRTVGYTARELIGQHHSTLCPPDYIVSPEYRDFWHRLAAGEIHSGRFHRVGKYGREVWIRASYIPIRDLHDKVYKVVKYAYDITDQVVLEHQLATKTRDMKTSVTALTAAIDEITAAATQATTLADTTHHNAQEGYEELRKSIDAIDLIQKSSEQIAAIVTVIGEIAGQTNLLAFNASIEAARAGEHGIGFSVVAGEVRKLAERSSAAAREITQLIHESASRVSQGATVSQRAQSSFGHILSNVAETSDTIRRIAASTEEQQTVSHQVAELINELVNSNSDHS</sequence>
<dbReference type="Gene3D" id="3.30.450.20">
    <property type="entry name" value="PAS domain"/>
    <property type="match status" value="4"/>
</dbReference>
<protein>
    <submittedName>
        <fullName evidence="5">PAS domain S-box protein</fullName>
    </submittedName>
</protein>
<dbReference type="PANTHER" id="PTHR24422">
    <property type="entry name" value="CHEMOTAXIS PROTEIN METHYLTRANSFERASE"/>
    <property type="match status" value="1"/>
</dbReference>
<dbReference type="PROSITE" id="PS50112">
    <property type="entry name" value="PAS"/>
    <property type="match status" value="4"/>
</dbReference>
<feature type="domain" description="PAS" evidence="3">
    <location>
        <begin position="37"/>
        <end position="75"/>
    </location>
</feature>
<dbReference type="InterPro" id="IPR000014">
    <property type="entry name" value="PAS"/>
</dbReference>
<dbReference type="RefSeq" id="WP_317795418.1">
    <property type="nucleotide sequence ID" value="NZ_AP028461.1"/>
</dbReference>
<dbReference type="SMART" id="SM00283">
    <property type="entry name" value="MA"/>
    <property type="match status" value="1"/>
</dbReference>
<dbReference type="Pfam" id="PF08448">
    <property type="entry name" value="PAS_4"/>
    <property type="match status" value="4"/>
</dbReference>
<dbReference type="Proteomes" id="UP001597183">
    <property type="component" value="Unassembled WGS sequence"/>
</dbReference>
<feature type="domain" description="PAC" evidence="4">
    <location>
        <begin position="93"/>
        <end position="148"/>
    </location>
</feature>
<accession>A0ABW4A3U2</accession>
<feature type="domain" description="PAC" evidence="4">
    <location>
        <begin position="340"/>
        <end position="392"/>
    </location>
</feature>
<keyword evidence="6" id="KW-1185">Reference proteome</keyword>
<evidence type="ECO:0000313" key="6">
    <source>
        <dbReference type="Proteomes" id="UP001597183"/>
    </source>
</evidence>
<comment type="caution">
    <text evidence="5">The sequence shown here is derived from an EMBL/GenBank/DDBJ whole genome shotgun (WGS) entry which is preliminary data.</text>
</comment>
<evidence type="ECO:0000256" key="1">
    <source>
        <dbReference type="PROSITE-ProRule" id="PRU00284"/>
    </source>
</evidence>
<dbReference type="NCBIfam" id="TIGR00229">
    <property type="entry name" value="sensory_box"/>
    <property type="match status" value="4"/>
</dbReference>
<feature type="domain" description="PAS" evidence="3">
    <location>
        <begin position="159"/>
        <end position="196"/>
    </location>
</feature>
<dbReference type="PROSITE" id="PS50113">
    <property type="entry name" value="PAC"/>
    <property type="match status" value="4"/>
</dbReference>
<dbReference type="PRINTS" id="PR00260">
    <property type="entry name" value="CHEMTRNSDUCR"/>
</dbReference>
<dbReference type="Pfam" id="PF00015">
    <property type="entry name" value="MCPsignal"/>
    <property type="match status" value="1"/>
</dbReference>
<dbReference type="CDD" id="cd00130">
    <property type="entry name" value="PAS"/>
    <property type="match status" value="4"/>
</dbReference>
<feature type="domain" description="Methyl-accepting transducer" evidence="2">
    <location>
        <begin position="513"/>
        <end position="702"/>
    </location>
</feature>
<dbReference type="InterPro" id="IPR000700">
    <property type="entry name" value="PAS-assoc_C"/>
</dbReference>
<feature type="domain" description="PAC" evidence="4">
    <location>
        <begin position="462"/>
        <end position="514"/>
    </location>
</feature>
<reference evidence="6" key="1">
    <citation type="journal article" date="2019" name="Int. J. Syst. Evol. Microbiol.">
        <title>The Global Catalogue of Microorganisms (GCM) 10K type strain sequencing project: providing services to taxonomists for standard genome sequencing and annotation.</title>
        <authorList>
            <consortium name="The Broad Institute Genomics Platform"/>
            <consortium name="The Broad Institute Genome Sequencing Center for Infectious Disease"/>
            <person name="Wu L."/>
            <person name="Ma J."/>
        </authorList>
    </citation>
    <scope>NUCLEOTIDE SEQUENCE [LARGE SCALE GENOMIC DNA]</scope>
    <source>
        <strain evidence="6">CCM 7526</strain>
    </source>
</reference>
<dbReference type="InterPro" id="IPR035965">
    <property type="entry name" value="PAS-like_dom_sf"/>
</dbReference>
<dbReference type="EMBL" id="JBHTMK010000008">
    <property type="protein sequence ID" value="MFD1365181.1"/>
    <property type="molecule type" value="Genomic_DNA"/>
</dbReference>
<dbReference type="PROSITE" id="PS50111">
    <property type="entry name" value="CHEMOTAXIS_TRANSDUC_2"/>
    <property type="match status" value="1"/>
</dbReference>
<dbReference type="InterPro" id="IPR013656">
    <property type="entry name" value="PAS_4"/>
</dbReference>
<organism evidence="5 6">
    <name type="scientific">Actinoplanes sichuanensis</name>
    <dbReference type="NCBI Taxonomy" id="512349"/>
    <lineage>
        <taxon>Bacteria</taxon>
        <taxon>Bacillati</taxon>
        <taxon>Actinomycetota</taxon>
        <taxon>Actinomycetes</taxon>
        <taxon>Micromonosporales</taxon>
        <taxon>Micromonosporaceae</taxon>
        <taxon>Actinoplanes</taxon>
    </lineage>
</organism>
<evidence type="ECO:0000259" key="2">
    <source>
        <dbReference type="PROSITE" id="PS50111"/>
    </source>
</evidence>
<dbReference type="InterPro" id="IPR004089">
    <property type="entry name" value="MCPsignal_dom"/>
</dbReference>
<dbReference type="SUPFAM" id="SSF55785">
    <property type="entry name" value="PYP-like sensor domain (PAS domain)"/>
    <property type="match status" value="4"/>
</dbReference>
<evidence type="ECO:0000313" key="5">
    <source>
        <dbReference type="EMBL" id="MFD1365181.1"/>
    </source>
</evidence>
<dbReference type="SUPFAM" id="SSF58104">
    <property type="entry name" value="Methyl-accepting chemotaxis protein (MCP) signaling domain"/>
    <property type="match status" value="1"/>
</dbReference>
<feature type="domain" description="PAS" evidence="3">
    <location>
        <begin position="398"/>
        <end position="433"/>
    </location>
</feature>
<dbReference type="Gene3D" id="1.10.287.950">
    <property type="entry name" value="Methyl-accepting chemotaxis protein"/>
    <property type="match status" value="1"/>
</dbReference>
<feature type="domain" description="PAC" evidence="4">
    <location>
        <begin position="218"/>
        <end position="270"/>
    </location>
</feature>
<feature type="domain" description="PAS" evidence="3">
    <location>
        <begin position="281"/>
        <end position="319"/>
    </location>
</feature>
<dbReference type="InterPro" id="IPR001610">
    <property type="entry name" value="PAC"/>
</dbReference>
<evidence type="ECO:0000259" key="3">
    <source>
        <dbReference type="PROSITE" id="PS50112"/>
    </source>
</evidence>
<dbReference type="InterPro" id="IPR004090">
    <property type="entry name" value="Chemotax_Me-accpt_rcpt"/>
</dbReference>
<proteinExistence type="predicted"/>